<keyword evidence="1 5" id="KW-1003">Cell membrane</keyword>
<dbReference type="PANTHER" id="PTHR36116:SF1">
    <property type="entry name" value="UPF0060 MEMBRANE PROTEIN YNFA"/>
    <property type="match status" value="1"/>
</dbReference>
<feature type="transmembrane region" description="Helical" evidence="5">
    <location>
        <begin position="6"/>
        <end position="25"/>
    </location>
</feature>
<dbReference type="PANTHER" id="PTHR36116">
    <property type="entry name" value="UPF0060 MEMBRANE PROTEIN YNFA"/>
    <property type="match status" value="1"/>
</dbReference>
<dbReference type="EMBL" id="CP026100">
    <property type="protein sequence ID" value="AYV47255.1"/>
    <property type="molecule type" value="Genomic_DNA"/>
</dbReference>
<sequence>MRSALVYVLAAVCEIGGCFAFWAWLRQGRSALWTIPGVLALIAFAWLLTRVEAAAAGRAFAAYGGVYILSSIVWMRTVEQVRPDRWDLIGMAVCLLGAGIILFGPRAA</sequence>
<keyword evidence="2 5" id="KW-0812">Transmembrane</keyword>
<evidence type="ECO:0000256" key="3">
    <source>
        <dbReference type="ARBA" id="ARBA00022989"/>
    </source>
</evidence>
<evidence type="ECO:0000313" key="7">
    <source>
        <dbReference type="EMBL" id="PLR06220.1"/>
    </source>
</evidence>
<dbReference type="InterPro" id="IPR037185">
    <property type="entry name" value="EmrE-like"/>
</dbReference>
<dbReference type="NCBIfam" id="NF002586">
    <property type="entry name" value="PRK02237.1"/>
    <property type="match status" value="1"/>
</dbReference>
<dbReference type="EMBL" id="PJRQ01000054">
    <property type="protein sequence ID" value="PLR06220.1"/>
    <property type="molecule type" value="Genomic_DNA"/>
</dbReference>
<keyword evidence="3 5" id="KW-1133">Transmembrane helix</keyword>
<feature type="transmembrane region" description="Helical" evidence="5">
    <location>
        <begin position="86"/>
        <end position="104"/>
    </location>
</feature>
<comment type="subcellular location">
    <subcellularLocation>
        <location evidence="5">Cell membrane</location>
        <topology evidence="5">Multi-pass membrane protein</topology>
    </subcellularLocation>
</comment>
<reference evidence="6 9" key="2">
    <citation type="submission" date="2018-01" db="EMBL/GenBank/DDBJ databases">
        <title>Complete genome sequence of Caulobacter flavus RHGG3.</title>
        <authorList>
            <person name="Yang E."/>
        </authorList>
    </citation>
    <scope>NUCLEOTIDE SEQUENCE [LARGE SCALE GENOMIC DNA]</scope>
    <source>
        <strain evidence="6 9">RHGG3</strain>
    </source>
</reference>
<keyword evidence="9" id="KW-1185">Reference proteome</keyword>
<evidence type="ECO:0000313" key="9">
    <source>
        <dbReference type="Proteomes" id="UP000281192"/>
    </source>
</evidence>
<dbReference type="GO" id="GO:0005886">
    <property type="term" value="C:plasma membrane"/>
    <property type="evidence" value="ECO:0007669"/>
    <property type="project" value="UniProtKB-SubCell"/>
</dbReference>
<dbReference type="Proteomes" id="UP000234483">
    <property type="component" value="Unassembled WGS sequence"/>
</dbReference>
<organism evidence="7 8">
    <name type="scientific">Caulobacter flavus</name>
    <dbReference type="NCBI Taxonomy" id="1679497"/>
    <lineage>
        <taxon>Bacteria</taxon>
        <taxon>Pseudomonadati</taxon>
        <taxon>Pseudomonadota</taxon>
        <taxon>Alphaproteobacteria</taxon>
        <taxon>Caulobacterales</taxon>
        <taxon>Caulobacteraceae</taxon>
        <taxon>Caulobacter</taxon>
    </lineage>
</organism>
<dbReference type="SUPFAM" id="SSF103481">
    <property type="entry name" value="Multidrug resistance efflux transporter EmrE"/>
    <property type="match status" value="1"/>
</dbReference>
<reference evidence="7 8" key="1">
    <citation type="submission" date="2017-12" db="EMBL/GenBank/DDBJ databases">
        <title>The genome sequence of Caulobacter flavus CGMCC1 15093.</title>
        <authorList>
            <person name="Gao J."/>
            <person name="Mao X."/>
            <person name="Sun J."/>
        </authorList>
    </citation>
    <scope>NUCLEOTIDE SEQUENCE [LARGE SCALE GENOMIC DNA]</scope>
    <source>
        <strain evidence="7 8">CGMCC1 15093</strain>
    </source>
</reference>
<proteinExistence type="inferred from homology"/>
<dbReference type="Proteomes" id="UP000281192">
    <property type="component" value="Chromosome"/>
</dbReference>
<dbReference type="KEGG" id="cfh:C1707_13830"/>
<evidence type="ECO:0000256" key="2">
    <source>
        <dbReference type="ARBA" id="ARBA00022692"/>
    </source>
</evidence>
<dbReference type="Pfam" id="PF02694">
    <property type="entry name" value="UPF0060"/>
    <property type="match status" value="1"/>
</dbReference>
<dbReference type="RefSeq" id="WP_101715846.1">
    <property type="nucleotide sequence ID" value="NZ_CP026100.1"/>
</dbReference>
<dbReference type="HAMAP" id="MF_00010">
    <property type="entry name" value="UPF0060"/>
    <property type="match status" value="1"/>
</dbReference>
<protein>
    <submittedName>
        <fullName evidence="7">YnfA family protein</fullName>
    </submittedName>
</protein>
<evidence type="ECO:0000256" key="4">
    <source>
        <dbReference type="ARBA" id="ARBA00023136"/>
    </source>
</evidence>
<evidence type="ECO:0000256" key="1">
    <source>
        <dbReference type="ARBA" id="ARBA00022475"/>
    </source>
</evidence>
<evidence type="ECO:0000313" key="8">
    <source>
        <dbReference type="Proteomes" id="UP000234483"/>
    </source>
</evidence>
<feature type="transmembrane region" description="Helical" evidence="5">
    <location>
        <begin position="55"/>
        <end position="74"/>
    </location>
</feature>
<gene>
    <name evidence="6" type="ORF">C1707_13830</name>
    <name evidence="7" type="ORF">CFHF_26170</name>
</gene>
<dbReference type="OrthoDB" id="123240at2"/>
<accession>A0A2N5CL00</accession>
<name>A0A2N5CL00_9CAUL</name>
<comment type="similarity">
    <text evidence="5">Belongs to the UPF0060 family.</text>
</comment>
<feature type="transmembrane region" description="Helical" evidence="5">
    <location>
        <begin position="32"/>
        <end position="49"/>
    </location>
</feature>
<dbReference type="AlphaFoldDB" id="A0A2N5CL00"/>
<dbReference type="InterPro" id="IPR003844">
    <property type="entry name" value="UPF0060"/>
</dbReference>
<evidence type="ECO:0000313" key="6">
    <source>
        <dbReference type="EMBL" id="AYV47255.1"/>
    </source>
</evidence>
<evidence type="ECO:0000256" key="5">
    <source>
        <dbReference type="HAMAP-Rule" id="MF_00010"/>
    </source>
</evidence>
<keyword evidence="4 5" id="KW-0472">Membrane</keyword>